<reference evidence="1" key="1">
    <citation type="submission" date="2020-03" db="EMBL/GenBank/DDBJ databases">
        <title>The deep terrestrial virosphere.</title>
        <authorList>
            <person name="Holmfeldt K."/>
            <person name="Nilsson E."/>
            <person name="Simone D."/>
            <person name="Lopez-Fernandez M."/>
            <person name="Wu X."/>
            <person name="de Brujin I."/>
            <person name="Lundin D."/>
            <person name="Andersson A."/>
            <person name="Bertilsson S."/>
            <person name="Dopson M."/>
        </authorList>
    </citation>
    <scope>NUCLEOTIDE SEQUENCE</scope>
    <source>
        <strain evidence="1">MM415B01056</strain>
    </source>
</reference>
<accession>A0A6M3ITB8</accession>
<proteinExistence type="predicted"/>
<evidence type="ECO:0000313" key="1">
    <source>
        <dbReference type="EMBL" id="QJA60760.1"/>
    </source>
</evidence>
<protein>
    <submittedName>
        <fullName evidence="1">Uncharacterized protein</fullName>
    </submittedName>
</protein>
<name>A0A6M3ITB8_9ZZZZ</name>
<organism evidence="1">
    <name type="scientific">viral metagenome</name>
    <dbReference type="NCBI Taxonomy" id="1070528"/>
    <lineage>
        <taxon>unclassified sequences</taxon>
        <taxon>metagenomes</taxon>
        <taxon>organismal metagenomes</taxon>
    </lineage>
</organism>
<dbReference type="AlphaFoldDB" id="A0A6M3ITB8"/>
<gene>
    <name evidence="1" type="ORF">MM415B01056_0004</name>
</gene>
<dbReference type="EMBL" id="MT141420">
    <property type="protein sequence ID" value="QJA60760.1"/>
    <property type="molecule type" value="Genomic_DNA"/>
</dbReference>
<sequence>MLARCPYCNSTWVCWNWVQSNIETAVELNPNIPRTELEKSLIGHECWSCGDDWGGSCWCTPDLVTNGVPYWVLRYIHGLPDIIWLFFYRLFHRR</sequence>